<evidence type="ECO:0000256" key="1">
    <source>
        <dbReference type="SAM" id="MobiDB-lite"/>
    </source>
</evidence>
<dbReference type="RefSeq" id="XP_062623425.1">
    <property type="nucleotide sequence ID" value="XM_062767442.1"/>
</dbReference>
<proteinExistence type="predicted"/>
<name>A0AAF0Y609_9TREE</name>
<keyword evidence="3" id="KW-1185">Reference proteome</keyword>
<evidence type="ECO:0000313" key="3">
    <source>
        <dbReference type="Proteomes" id="UP000827549"/>
    </source>
</evidence>
<dbReference type="EMBL" id="CP086714">
    <property type="protein sequence ID" value="WOO77393.1"/>
    <property type="molecule type" value="Genomic_DNA"/>
</dbReference>
<feature type="region of interest" description="Disordered" evidence="1">
    <location>
        <begin position="141"/>
        <end position="162"/>
    </location>
</feature>
<feature type="compositionally biased region" description="Low complexity" evidence="1">
    <location>
        <begin position="141"/>
        <end position="152"/>
    </location>
</feature>
<dbReference type="Proteomes" id="UP000827549">
    <property type="component" value="Chromosome 1"/>
</dbReference>
<dbReference type="GeneID" id="87804232"/>
<organism evidence="2 3">
    <name type="scientific">Vanrija pseudolonga</name>
    <dbReference type="NCBI Taxonomy" id="143232"/>
    <lineage>
        <taxon>Eukaryota</taxon>
        <taxon>Fungi</taxon>
        <taxon>Dikarya</taxon>
        <taxon>Basidiomycota</taxon>
        <taxon>Agaricomycotina</taxon>
        <taxon>Tremellomycetes</taxon>
        <taxon>Trichosporonales</taxon>
        <taxon>Trichosporonaceae</taxon>
        <taxon>Vanrija</taxon>
    </lineage>
</organism>
<evidence type="ECO:0000313" key="2">
    <source>
        <dbReference type="EMBL" id="WOO77393.1"/>
    </source>
</evidence>
<dbReference type="AlphaFoldDB" id="A0AAF0Y609"/>
<sequence>MAQTSSSGTPAGASAPSAAAPLAAAAAAFFWRSRTPPGGPECIGAGARAPRPELTQSSTRALALPSAGSVTRCACAYEEARNGLSESGMRSKNAPGSSAMCRRWRVVGAGPSPALTIREIWCDLGRMPGRCLNTFVEPCPSSTLTSSCTKSPATRPPPYASE</sequence>
<protein>
    <submittedName>
        <fullName evidence="2">Uncharacterized protein</fullName>
    </submittedName>
</protein>
<reference evidence="2" key="1">
    <citation type="submission" date="2023-10" db="EMBL/GenBank/DDBJ databases">
        <authorList>
            <person name="Noh H."/>
        </authorList>
    </citation>
    <scope>NUCLEOTIDE SEQUENCE</scope>
    <source>
        <strain evidence="2">DUCC4014</strain>
    </source>
</reference>
<accession>A0AAF0Y609</accession>
<gene>
    <name evidence="2" type="primary">sudA</name>
    <name evidence="2" type="ORF">LOC62_01G000974</name>
</gene>